<protein>
    <recommendedName>
        <fullName evidence="3">LysR substrate-binding domain-containing protein</fullName>
    </recommendedName>
</protein>
<keyword evidence="2" id="KW-1185">Reference proteome</keyword>
<evidence type="ECO:0008006" key="3">
    <source>
        <dbReference type="Google" id="ProtNLM"/>
    </source>
</evidence>
<gene>
    <name evidence="1" type="ORF">SS37A_01010</name>
</gene>
<proteinExistence type="predicted"/>
<evidence type="ECO:0000313" key="1">
    <source>
        <dbReference type="EMBL" id="BDV32572.1"/>
    </source>
</evidence>
<name>A0ABM8E3I9_9HYPH</name>
<dbReference type="Proteomes" id="UP001317629">
    <property type="component" value="Chromosome"/>
</dbReference>
<dbReference type="RefSeq" id="WP_281929689.1">
    <property type="nucleotide sequence ID" value="NZ_AP027142.1"/>
</dbReference>
<accession>A0ABM8E3I9</accession>
<dbReference type="EMBL" id="AP027142">
    <property type="protein sequence ID" value="BDV32572.1"/>
    <property type="molecule type" value="Genomic_DNA"/>
</dbReference>
<organism evidence="1 2">
    <name type="scientific">Methylocystis iwaonis</name>
    <dbReference type="NCBI Taxonomy" id="2885079"/>
    <lineage>
        <taxon>Bacteria</taxon>
        <taxon>Pseudomonadati</taxon>
        <taxon>Pseudomonadota</taxon>
        <taxon>Alphaproteobacteria</taxon>
        <taxon>Hyphomicrobiales</taxon>
        <taxon>Methylocystaceae</taxon>
        <taxon>Methylocystis</taxon>
    </lineage>
</organism>
<reference evidence="1 2" key="1">
    <citation type="journal article" date="2023" name="Int. J. Syst. Evol. Microbiol.">
        <title>Methylocystis iwaonis sp. nov., a type II methane-oxidizing bacterium from surface soil of a rice paddy field in Japan, and emended description of the genus Methylocystis (ex Whittenbury et al. 1970) Bowman et al. 1993.</title>
        <authorList>
            <person name="Kaise H."/>
            <person name="Sawadogo J.B."/>
            <person name="Alam M.S."/>
            <person name="Ueno C."/>
            <person name="Dianou D."/>
            <person name="Shinjo R."/>
            <person name="Asakawa S."/>
        </authorList>
    </citation>
    <scope>NUCLEOTIDE SEQUENCE [LARGE SCALE GENOMIC DNA]</scope>
    <source>
        <strain evidence="1 2">SS37A-Re</strain>
    </source>
</reference>
<sequence>MALQQQLGLQIIEPESWAARIAGREKINVGVGLSIGWAREQGRQPLRCFGVVIERFRPLFRERLAASEGIGRGGLFAVGVVDPAHAARLSLFPLRWEV</sequence>
<evidence type="ECO:0000313" key="2">
    <source>
        <dbReference type="Proteomes" id="UP001317629"/>
    </source>
</evidence>